<proteinExistence type="predicted"/>
<reference evidence="2" key="1">
    <citation type="submission" date="2015-04" db="UniProtKB">
        <authorList>
            <consortium name="EnsemblPlants"/>
        </authorList>
    </citation>
    <scope>IDENTIFICATION</scope>
    <source>
        <strain evidence="2">SL10</strain>
    </source>
</reference>
<reference evidence="2" key="2">
    <citation type="submission" date="2018-04" db="EMBL/GenBank/DDBJ databases">
        <title>OnivRS2 (Oryza nivara Reference Sequence Version 2).</title>
        <authorList>
            <person name="Zhang J."/>
            <person name="Kudrna D."/>
            <person name="Lee S."/>
            <person name="Talag J."/>
            <person name="Rajasekar S."/>
            <person name="Welchert J."/>
            <person name="Hsing Y.-I."/>
            <person name="Wing R.A."/>
        </authorList>
    </citation>
    <scope>NUCLEOTIDE SEQUENCE [LARGE SCALE GENOMIC DNA]</scope>
    <source>
        <strain evidence="2">SL10</strain>
    </source>
</reference>
<feature type="compositionally biased region" description="Basic and acidic residues" evidence="1">
    <location>
        <begin position="27"/>
        <end position="43"/>
    </location>
</feature>
<keyword evidence="3" id="KW-1185">Reference proteome</keyword>
<protein>
    <submittedName>
        <fullName evidence="2">Uncharacterized protein</fullName>
    </submittedName>
</protein>
<dbReference type="EnsemblPlants" id="ONIVA12G02800.1">
    <property type="protein sequence ID" value="ONIVA12G02800.1"/>
    <property type="gene ID" value="ONIVA12G02800"/>
</dbReference>
<dbReference type="Gramene" id="ONIVA12G02800.1">
    <property type="protein sequence ID" value="ONIVA12G02800.1"/>
    <property type="gene ID" value="ONIVA12G02800"/>
</dbReference>
<sequence length="151" mass="16016">MRPRCVVVSSLQPHTRPPRRFLLHARDERESNPTSCQREREVVDGGGGGEAAAASAMMSASVPPGHDGARSQGYAPCFCSRDKVGEMATTSSSEVSKASIVLCILLALGEMAYTSPAVVSVSVMASQNGSNIALWMTRKLTDKVNLVMFSG</sequence>
<feature type="compositionally biased region" description="Low complexity" evidence="1">
    <location>
        <begin position="51"/>
        <end position="61"/>
    </location>
</feature>
<dbReference type="Proteomes" id="UP000006591">
    <property type="component" value="Chromosome 12"/>
</dbReference>
<dbReference type="AlphaFoldDB" id="A0A0E0J6T6"/>
<evidence type="ECO:0000313" key="2">
    <source>
        <dbReference type="EnsemblPlants" id="ONIVA12G02800.1"/>
    </source>
</evidence>
<accession>A0A0E0J6T6</accession>
<feature type="region of interest" description="Disordered" evidence="1">
    <location>
        <begin position="27"/>
        <end position="67"/>
    </location>
</feature>
<evidence type="ECO:0000256" key="1">
    <source>
        <dbReference type="SAM" id="MobiDB-lite"/>
    </source>
</evidence>
<evidence type="ECO:0000313" key="3">
    <source>
        <dbReference type="Proteomes" id="UP000006591"/>
    </source>
</evidence>
<organism evidence="2">
    <name type="scientific">Oryza nivara</name>
    <name type="common">Indian wild rice</name>
    <name type="synonym">Oryza sativa f. spontanea</name>
    <dbReference type="NCBI Taxonomy" id="4536"/>
    <lineage>
        <taxon>Eukaryota</taxon>
        <taxon>Viridiplantae</taxon>
        <taxon>Streptophyta</taxon>
        <taxon>Embryophyta</taxon>
        <taxon>Tracheophyta</taxon>
        <taxon>Spermatophyta</taxon>
        <taxon>Magnoliopsida</taxon>
        <taxon>Liliopsida</taxon>
        <taxon>Poales</taxon>
        <taxon>Poaceae</taxon>
        <taxon>BOP clade</taxon>
        <taxon>Oryzoideae</taxon>
        <taxon>Oryzeae</taxon>
        <taxon>Oryzinae</taxon>
        <taxon>Oryza</taxon>
    </lineage>
</organism>
<dbReference type="HOGENOM" id="CLU_1930822_0_0_1"/>
<name>A0A0E0J6T6_ORYNI</name>